<name>A0AAV8ZM39_9CUCU</name>
<keyword evidence="2" id="KW-1185">Reference proteome</keyword>
<evidence type="ECO:0000313" key="1">
    <source>
        <dbReference type="EMBL" id="KAJ8966808.1"/>
    </source>
</evidence>
<gene>
    <name evidence="1" type="ORF">NQ314_003304</name>
</gene>
<protein>
    <recommendedName>
        <fullName evidence="3">HTH CENPB-type domain-containing protein</fullName>
    </recommendedName>
</protein>
<organism evidence="1 2">
    <name type="scientific">Rhamnusium bicolor</name>
    <dbReference type="NCBI Taxonomy" id="1586634"/>
    <lineage>
        <taxon>Eukaryota</taxon>
        <taxon>Metazoa</taxon>
        <taxon>Ecdysozoa</taxon>
        <taxon>Arthropoda</taxon>
        <taxon>Hexapoda</taxon>
        <taxon>Insecta</taxon>
        <taxon>Pterygota</taxon>
        <taxon>Neoptera</taxon>
        <taxon>Endopterygota</taxon>
        <taxon>Coleoptera</taxon>
        <taxon>Polyphaga</taxon>
        <taxon>Cucujiformia</taxon>
        <taxon>Chrysomeloidea</taxon>
        <taxon>Cerambycidae</taxon>
        <taxon>Lepturinae</taxon>
        <taxon>Rhagiini</taxon>
        <taxon>Rhamnusium</taxon>
    </lineage>
</organism>
<dbReference type="EMBL" id="JANEYF010000937">
    <property type="protein sequence ID" value="KAJ8966808.1"/>
    <property type="molecule type" value="Genomic_DNA"/>
</dbReference>
<dbReference type="Proteomes" id="UP001162156">
    <property type="component" value="Unassembled WGS sequence"/>
</dbReference>
<dbReference type="AlphaFoldDB" id="A0AAV8ZM39"/>
<evidence type="ECO:0008006" key="3">
    <source>
        <dbReference type="Google" id="ProtNLM"/>
    </source>
</evidence>
<comment type="caution">
    <text evidence="1">The sequence shown here is derived from an EMBL/GenBank/DDBJ whole genome shotgun (WGS) entry which is preliminary data.</text>
</comment>
<sequence length="138" mass="15775">MSIRCASRNFGVPRGTIQDRLHGRVPEKPGKMGPSTILTQEKEQAIVDWLISLAKVGFARKKSDLLKTVEKIIKDDKRNTPFKDGGPGNQWYSSFLTTYPILVQRTAESINMGRAVITEEYIRSWFTELRSFCQRKIV</sequence>
<accession>A0AAV8ZM39</accession>
<reference evidence="1" key="1">
    <citation type="journal article" date="2023" name="Insect Mol. Biol.">
        <title>Genome sequencing provides insights into the evolution of gene families encoding plant cell wall-degrading enzymes in longhorned beetles.</title>
        <authorList>
            <person name="Shin N.R."/>
            <person name="Okamura Y."/>
            <person name="Kirsch R."/>
            <person name="Pauchet Y."/>
        </authorList>
    </citation>
    <scope>NUCLEOTIDE SEQUENCE</scope>
    <source>
        <strain evidence="1">RBIC_L_NR</strain>
    </source>
</reference>
<proteinExistence type="predicted"/>
<evidence type="ECO:0000313" key="2">
    <source>
        <dbReference type="Proteomes" id="UP001162156"/>
    </source>
</evidence>